<gene>
    <name evidence="4" type="ORF">H1P_1590007</name>
</gene>
<evidence type="ECO:0000313" key="4">
    <source>
        <dbReference type="EMBL" id="VEP12653.1"/>
    </source>
</evidence>
<dbReference type="Pfam" id="PF00534">
    <property type="entry name" value="Glycos_transf_1"/>
    <property type="match status" value="1"/>
</dbReference>
<accession>A0A563VMU5</accession>
<feature type="domain" description="Glycosyltransferase subfamily 4-like N-terminal" evidence="3">
    <location>
        <begin position="17"/>
        <end position="171"/>
    </location>
</feature>
<dbReference type="GO" id="GO:0009103">
    <property type="term" value="P:lipopolysaccharide biosynthetic process"/>
    <property type="evidence" value="ECO:0007669"/>
    <property type="project" value="TreeGrafter"/>
</dbReference>
<protein>
    <submittedName>
        <fullName evidence="4">Glycosyltransferase</fullName>
    </submittedName>
</protein>
<proteinExistence type="predicted"/>
<dbReference type="PANTHER" id="PTHR46401">
    <property type="entry name" value="GLYCOSYLTRANSFERASE WBBK-RELATED"/>
    <property type="match status" value="1"/>
</dbReference>
<dbReference type="RefSeq" id="WP_186376056.1">
    <property type="nucleotide sequence ID" value="NZ_LR213910.1"/>
</dbReference>
<dbReference type="Gene3D" id="3.40.50.2000">
    <property type="entry name" value="Glycogen Phosphorylase B"/>
    <property type="match status" value="2"/>
</dbReference>
<dbReference type="CDD" id="cd03809">
    <property type="entry name" value="GT4_MtfB-like"/>
    <property type="match status" value="1"/>
</dbReference>
<evidence type="ECO:0000256" key="1">
    <source>
        <dbReference type="ARBA" id="ARBA00022679"/>
    </source>
</evidence>
<keyword evidence="1 4" id="KW-0808">Transferase</keyword>
<dbReference type="EMBL" id="CAACVJ010000067">
    <property type="protein sequence ID" value="VEP12653.1"/>
    <property type="molecule type" value="Genomic_DNA"/>
</dbReference>
<evidence type="ECO:0000259" key="2">
    <source>
        <dbReference type="Pfam" id="PF00534"/>
    </source>
</evidence>
<dbReference type="PANTHER" id="PTHR46401:SF2">
    <property type="entry name" value="GLYCOSYLTRANSFERASE WBBK-RELATED"/>
    <property type="match status" value="1"/>
</dbReference>
<reference evidence="4 5" key="1">
    <citation type="submission" date="2019-01" db="EMBL/GenBank/DDBJ databases">
        <authorList>
            <person name="Brito A."/>
        </authorList>
    </citation>
    <scope>NUCLEOTIDE SEQUENCE [LARGE SCALE GENOMIC DNA]</scope>
    <source>
        <strain evidence="4">1</strain>
    </source>
</reference>
<dbReference type="SUPFAM" id="SSF53756">
    <property type="entry name" value="UDP-Glycosyltransferase/glycogen phosphorylase"/>
    <property type="match status" value="1"/>
</dbReference>
<dbReference type="InterPro" id="IPR028098">
    <property type="entry name" value="Glyco_trans_4-like_N"/>
</dbReference>
<sequence>MKNPILINLSVIFNKPTGIATYALNVAQHLQSIHPILLTANQQSNLQCYSIPNNMTPAEGSKGHLRRLLWTQWQLPNIYKQLQSNLIYSPIPEAPLYTKCRYAVMCHDLIPLRFPQQFSPLTNYFRYLVPQVLKQAEHIICNSESTAKDITNYYGIDAKKITPILLAYDTSHFYPQSPEKNANLELDKPYFLYLGRHDPYKNIARLITAFTKIKNNQDYYLYIAGSTDPRFTPQLQQQVLELNLTQQVKFLDYISYQELPQLLSNSLALVYPTLWEGFGLPVLEAMACGTAVITSNLASLPEVTGDAAILINPYNVLEITNAMTEIIENQKMRSHFQKLSLARAKLFSWAKTGEQTKTVLQQFM</sequence>
<evidence type="ECO:0000259" key="3">
    <source>
        <dbReference type="Pfam" id="PF13439"/>
    </source>
</evidence>
<evidence type="ECO:0000313" key="5">
    <source>
        <dbReference type="Proteomes" id="UP000320055"/>
    </source>
</evidence>
<dbReference type="Pfam" id="PF13439">
    <property type="entry name" value="Glyco_transf_4"/>
    <property type="match status" value="1"/>
</dbReference>
<dbReference type="Proteomes" id="UP000320055">
    <property type="component" value="Unassembled WGS sequence"/>
</dbReference>
<name>A0A563VMU5_9CYAN</name>
<dbReference type="AlphaFoldDB" id="A0A563VMU5"/>
<feature type="domain" description="Glycosyl transferase family 1" evidence="2">
    <location>
        <begin position="182"/>
        <end position="338"/>
    </location>
</feature>
<dbReference type="InterPro" id="IPR001296">
    <property type="entry name" value="Glyco_trans_1"/>
</dbReference>
<dbReference type="GO" id="GO:0016757">
    <property type="term" value="F:glycosyltransferase activity"/>
    <property type="evidence" value="ECO:0007669"/>
    <property type="project" value="InterPro"/>
</dbReference>
<keyword evidence="5" id="KW-1185">Reference proteome</keyword>
<organism evidence="4 5">
    <name type="scientific">Hyella patelloides LEGE 07179</name>
    <dbReference type="NCBI Taxonomy" id="945734"/>
    <lineage>
        <taxon>Bacteria</taxon>
        <taxon>Bacillati</taxon>
        <taxon>Cyanobacteriota</taxon>
        <taxon>Cyanophyceae</taxon>
        <taxon>Pleurocapsales</taxon>
        <taxon>Hyellaceae</taxon>
        <taxon>Hyella</taxon>
    </lineage>
</organism>
<dbReference type="FunFam" id="3.40.50.2000:FF:000119">
    <property type="entry name" value="Glycosyl transferase group 1"/>
    <property type="match status" value="1"/>
</dbReference>